<name>A0ABZ2ZPA4_9BACI</name>
<dbReference type="Proteomes" id="UP001472074">
    <property type="component" value="Chromosome"/>
</dbReference>
<accession>A0ABZ2ZPA4</accession>
<keyword evidence="2" id="KW-1185">Reference proteome</keyword>
<organism evidence="1 2">
    <name type="scientific">Cytobacillus pseudoceanisediminis</name>
    <dbReference type="NCBI Taxonomy" id="3051614"/>
    <lineage>
        <taxon>Bacteria</taxon>
        <taxon>Bacillati</taxon>
        <taxon>Bacillota</taxon>
        <taxon>Bacilli</taxon>
        <taxon>Bacillales</taxon>
        <taxon>Bacillaceae</taxon>
        <taxon>Cytobacillus</taxon>
    </lineage>
</organism>
<evidence type="ECO:0000313" key="2">
    <source>
        <dbReference type="Proteomes" id="UP001472074"/>
    </source>
</evidence>
<proteinExistence type="predicted"/>
<dbReference type="EMBL" id="CP151651">
    <property type="protein sequence ID" value="WZP09956.1"/>
    <property type="molecule type" value="Genomic_DNA"/>
</dbReference>
<gene>
    <name evidence="1" type="ORF">AADC60_12710</name>
</gene>
<protein>
    <submittedName>
        <fullName evidence="1">Uncharacterized protein</fullName>
    </submittedName>
</protein>
<dbReference type="RefSeq" id="WP_157380240.1">
    <property type="nucleotide sequence ID" value="NZ_CP151651.1"/>
</dbReference>
<reference evidence="1 2" key="1">
    <citation type="submission" date="2024-04" db="EMBL/GenBank/DDBJ databases">
        <title>Screening of coral probiotics and analysis of their probiotic properties.</title>
        <authorList>
            <person name="Wang S."/>
        </authorList>
    </citation>
    <scope>NUCLEOTIDE SEQUENCE [LARGE SCALE GENOMIC DNA]</scope>
    <source>
        <strain evidence="1 2">GXU-Z9</strain>
    </source>
</reference>
<sequence length="82" mass="9225">MSPKLIIIQTEEGVIRGTSPKSVTIRTGKADIRRYASEVGLYSDRKSGNPEKRVRSRHPFGQEKWISIGVSPKHEVKSSNNF</sequence>
<evidence type="ECO:0000313" key="1">
    <source>
        <dbReference type="EMBL" id="WZP09956.1"/>
    </source>
</evidence>